<evidence type="ECO:0000313" key="3">
    <source>
        <dbReference type="EMBL" id="TWB29177.1"/>
    </source>
</evidence>
<evidence type="ECO:0000256" key="1">
    <source>
        <dbReference type="SAM" id="MobiDB-lite"/>
    </source>
</evidence>
<protein>
    <submittedName>
        <fullName evidence="3">Uncharacterized protein</fullName>
    </submittedName>
</protein>
<feature type="compositionally biased region" description="Pro residues" evidence="1">
    <location>
        <begin position="56"/>
        <end position="69"/>
    </location>
</feature>
<reference evidence="3 4" key="1">
    <citation type="submission" date="2019-06" db="EMBL/GenBank/DDBJ databases">
        <title>Genomic Encyclopedia of Type Strains, Phase IV (KMG-V): Genome sequencing to study the core and pangenomes of soil and plant-associated prokaryotes.</title>
        <authorList>
            <person name="Whitman W."/>
        </authorList>
    </citation>
    <scope>NUCLEOTIDE SEQUENCE [LARGE SCALE GENOMIC DNA]</scope>
    <source>
        <strain evidence="3 4">BR 11865</strain>
    </source>
</reference>
<evidence type="ECO:0000313" key="4">
    <source>
        <dbReference type="Proteomes" id="UP000316545"/>
    </source>
</evidence>
<dbReference type="AlphaFoldDB" id="A0A560G5K0"/>
<sequence>MGRGMRRARWRYFVGVLLLFVADSVLAQSPTSTPPLAPPSVPPPQITLAPAVPKADPQPAPAPRPPEPSTPEIIIQAPHFILPDPLEQEQFLREEAETWRFNHLETYLGADKEDKYLRLPEMNTGTTLDQRYLGTLLHPCKINKDHVLTCR</sequence>
<dbReference type="EMBL" id="VITO01000004">
    <property type="protein sequence ID" value="TWB29177.1"/>
    <property type="molecule type" value="Genomic_DNA"/>
</dbReference>
<dbReference type="Proteomes" id="UP000316545">
    <property type="component" value="Unassembled WGS sequence"/>
</dbReference>
<feature type="chain" id="PRO_5022241590" evidence="2">
    <location>
        <begin position="28"/>
        <end position="151"/>
    </location>
</feature>
<comment type="caution">
    <text evidence="3">The sequence shown here is derived from an EMBL/GenBank/DDBJ whole genome shotgun (WGS) entry which is preliminary data.</text>
</comment>
<organism evidence="3 4">
    <name type="scientific">Nitrospirillum amazonense</name>
    <dbReference type="NCBI Taxonomy" id="28077"/>
    <lineage>
        <taxon>Bacteria</taxon>
        <taxon>Pseudomonadati</taxon>
        <taxon>Pseudomonadota</taxon>
        <taxon>Alphaproteobacteria</taxon>
        <taxon>Rhodospirillales</taxon>
        <taxon>Azospirillaceae</taxon>
        <taxon>Nitrospirillum</taxon>
    </lineage>
</organism>
<accession>A0A560G5K0</accession>
<gene>
    <name evidence="3" type="ORF">FBZ88_104343</name>
</gene>
<proteinExistence type="predicted"/>
<evidence type="ECO:0000256" key="2">
    <source>
        <dbReference type="SAM" id="SignalP"/>
    </source>
</evidence>
<name>A0A560G5K0_9PROT</name>
<keyword evidence="4" id="KW-1185">Reference proteome</keyword>
<feature type="compositionally biased region" description="Pro residues" evidence="1">
    <location>
        <begin position="32"/>
        <end position="45"/>
    </location>
</feature>
<feature type="signal peptide" evidence="2">
    <location>
        <begin position="1"/>
        <end position="27"/>
    </location>
</feature>
<keyword evidence="2" id="KW-0732">Signal</keyword>
<feature type="region of interest" description="Disordered" evidence="1">
    <location>
        <begin position="30"/>
        <end position="71"/>
    </location>
</feature>